<keyword evidence="3" id="KW-1185">Reference proteome</keyword>
<protein>
    <submittedName>
        <fullName evidence="2">Uncharacterized protein</fullName>
    </submittedName>
</protein>
<evidence type="ECO:0000256" key="1">
    <source>
        <dbReference type="SAM" id="MobiDB-lite"/>
    </source>
</evidence>
<evidence type="ECO:0000313" key="2">
    <source>
        <dbReference type="EMBL" id="MQM11947.1"/>
    </source>
</evidence>
<feature type="compositionally biased region" description="Basic and acidic residues" evidence="1">
    <location>
        <begin position="12"/>
        <end position="21"/>
    </location>
</feature>
<accession>A0A843WV32</accession>
<feature type="region of interest" description="Disordered" evidence="1">
    <location>
        <begin position="1"/>
        <end position="23"/>
    </location>
</feature>
<dbReference type="EMBL" id="NMUH01005152">
    <property type="protein sequence ID" value="MQM11947.1"/>
    <property type="molecule type" value="Genomic_DNA"/>
</dbReference>
<gene>
    <name evidence="2" type="ORF">Taro_044858</name>
</gene>
<sequence>MVGASTLQRVSGHREEAKEEENSWEGCFIKTSTRVHQVLALEEENSQRPCEHDGPIGRVLWAVGTVPSVVI</sequence>
<organism evidence="2 3">
    <name type="scientific">Colocasia esculenta</name>
    <name type="common">Wild taro</name>
    <name type="synonym">Arum esculentum</name>
    <dbReference type="NCBI Taxonomy" id="4460"/>
    <lineage>
        <taxon>Eukaryota</taxon>
        <taxon>Viridiplantae</taxon>
        <taxon>Streptophyta</taxon>
        <taxon>Embryophyta</taxon>
        <taxon>Tracheophyta</taxon>
        <taxon>Spermatophyta</taxon>
        <taxon>Magnoliopsida</taxon>
        <taxon>Liliopsida</taxon>
        <taxon>Araceae</taxon>
        <taxon>Aroideae</taxon>
        <taxon>Colocasieae</taxon>
        <taxon>Colocasia</taxon>
    </lineage>
</organism>
<comment type="caution">
    <text evidence="2">The sequence shown here is derived from an EMBL/GenBank/DDBJ whole genome shotgun (WGS) entry which is preliminary data.</text>
</comment>
<name>A0A843WV32_COLES</name>
<reference evidence="2" key="1">
    <citation type="submission" date="2017-07" db="EMBL/GenBank/DDBJ databases">
        <title>Taro Niue Genome Assembly and Annotation.</title>
        <authorList>
            <person name="Atibalentja N."/>
            <person name="Keating K."/>
            <person name="Fields C.J."/>
        </authorList>
    </citation>
    <scope>NUCLEOTIDE SEQUENCE</scope>
    <source>
        <strain evidence="2">Niue_2</strain>
        <tissue evidence="2">Leaf</tissue>
    </source>
</reference>
<dbReference type="AlphaFoldDB" id="A0A843WV32"/>
<dbReference type="Proteomes" id="UP000652761">
    <property type="component" value="Unassembled WGS sequence"/>
</dbReference>
<evidence type="ECO:0000313" key="3">
    <source>
        <dbReference type="Proteomes" id="UP000652761"/>
    </source>
</evidence>
<proteinExistence type="predicted"/>